<dbReference type="InterPro" id="IPR012893">
    <property type="entry name" value="HipA-like_C"/>
</dbReference>
<dbReference type="EMBL" id="MDEN01000069">
    <property type="protein sequence ID" value="OCX11456.1"/>
    <property type="molecule type" value="Genomic_DNA"/>
</dbReference>
<evidence type="ECO:0000313" key="6">
    <source>
        <dbReference type="EMBL" id="OCX11456.1"/>
    </source>
</evidence>
<dbReference type="GO" id="GO:0005829">
    <property type="term" value="C:cytosol"/>
    <property type="evidence" value="ECO:0007669"/>
    <property type="project" value="TreeGrafter"/>
</dbReference>
<organism evidence="6 7">
    <name type="scientific">Pseudomonas graminis</name>
    <dbReference type="NCBI Taxonomy" id="158627"/>
    <lineage>
        <taxon>Bacteria</taxon>
        <taxon>Pseudomonadati</taxon>
        <taxon>Pseudomonadota</taxon>
        <taxon>Gammaproteobacteria</taxon>
        <taxon>Pseudomonadales</taxon>
        <taxon>Pseudomonadaceae</taxon>
        <taxon>Pseudomonas</taxon>
    </lineage>
</organism>
<dbReference type="OrthoDB" id="9805913at2"/>
<evidence type="ECO:0000256" key="1">
    <source>
        <dbReference type="ARBA" id="ARBA00010164"/>
    </source>
</evidence>
<dbReference type="InterPro" id="IPR017508">
    <property type="entry name" value="HipA_N1"/>
</dbReference>
<reference evidence="6 7" key="1">
    <citation type="submission" date="2016-08" db="EMBL/GenBank/DDBJ databases">
        <title>Whole genome sequence of Pseudomonas graminis strain UASWS1507, a potential biological control agent for agriculture.</title>
        <authorList>
            <person name="Crovadore J."/>
            <person name="Calmin G."/>
            <person name="Chablais R."/>
            <person name="Cochard B."/>
            <person name="Lefort F."/>
        </authorList>
    </citation>
    <scope>NUCLEOTIDE SEQUENCE [LARGE SCALE GENOMIC DNA]</scope>
    <source>
        <strain evidence="6 7">UASWS1507</strain>
    </source>
</reference>
<dbReference type="PANTHER" id="PTHR37419:SF1">
    <property type="entry name" value="SERINE_THREONINE-PROTEIN KINASE TOXIN HIPA"/>
    <property type="match status" value="1"/>
</dbReference>
<feature type="domain" description="HipA-like C-terminal" evidence="4">
    <location>
        <begin position="150"/>
        <end position="366"/>
    </location>
</feature>
<dbReference type="Gene3D" id="1.10.1070.20">
    <property type="match status" value="1"/>
</dbReference>
<evidence type="ECO:0000313" key="7">
    <source>
        <dbReference type="Proteomes" id="UP000095143"/>
    </source>
</evidence>
<feature type="domain" description="HipA N-terminal subdomain 1" evidence="5">
    <location>
        <begin position="11"/>
        <end position="116"/>
    </location>
</feature>
<evidence type="ECO:0000256" key="3">
    <source>
        <dbReference type="ARBA" id="ARBA00022777"/>
    </source>
</evidence>
<dbReference type="Pfam" id="PF13657">
    <property type="entry name" value="Couple_hipA"/>
    <property type="match status" value="1"/>
</dbReference>
<dbReference type="InterPro" id="IPR052028">
    <property type="entry name" value="HipA_Ser/Thr_kinase"/>
</dbReference>
<dbReference type="RefSeq" id="WP_065992736.1">
    <property type="nucleotide sequence ID" value="NZ_MDEN01000069.1"/>
</dbReference>
<proteinExistence type="inferred from homology"/>
<accession>A0A1C2D9X5</accession>
<sequence length="421" mass="47263">MADETVAALQLTLQGERVGYVAGYSNGKNVFTLEPEYIENQARLPLTLSHTDPMAFAQQLAKRHPYVSAHKLHPVLSNLLPEGALRDYLSQAMKVHRDNEFPLLTWLGRDLPGALVAERMDAADIPGLALQHRGKIAPTVIGIPDSQAHFSLAGVQMKFSMRDRDGRYITGDPDAPGDWIIKTPSTIHPFVPLNEYTAMTLAALAGVEIPEIRLIPMADIEALPNINLPNETLAYGIRRFDRLPGNVRVHAEDFAQVFFAYAHDKYRNASSDQIGKLVYRSSLHAQRDAIQMARRLLVNVLLGNGDAHLKNWSMIYRDGRNAELSPAYDIVTTKAYIADESKPALNMAKARNWYGMSLEHFKKWAEYGDIPWRPVLYNLRATIDSARTLWPGALENSPMPDAQKDALRAHWKDLHQDFRIG</sequence>
<dbReference type="GO" id="GO:0004674">
    <property type="term" value="F:protein serine/threonine kinase activity"/>
    <property type="evidence" value="ECO:0007669"/>
    <property type="project" value="TreeGrafter"/>
</dbReference>
<evidence type="ECO:0000256" key="2">
    <source>
        <dbReference type="ARBA" id="ARBA00022679"/>
    </source>
</evidence>
<keyword evidence="3 6" id="KW-0418">Kinase</keyword>
<evidence type="ECO:0000259" key="5">
    <source>
        <dbReference type="Pfam" id="PF13657"/>
    </source>
</evidence>
<keyword evidence="2" id="KW-0808">Transferase</keyword>
<dbReference type="NCBIfam" id="TIGR03071">
    <property type="entry name" value="couple_hipA"/>
    <property type="match status" value="1"/>
</dbReference>
<protein>
    <submittedName>
        <fullName evidence="6">Phosphatidylinositol kinase</fullName>
    </submittedName>
</protein>
<dbReference type="Pfam" id="PF07804">
    <property type="entry name" value="HipA_C"/>
    <property type="match status" value="1"/>
</dbReference>
<dbReference type="AlphaFoldDB" id="A0A1C2D9X5"/>
<dbReference type="Proteomes" id="UP000095143">
    <property type="component" value="Unassembled WGS sequence"/>
</dbReference>
<comment type="similarity">
    <text evidence="1">Belongs to the HipA Ser/Thr kinase family.</text>
</comment>
<comment type="caution">
    <text evidence="6">The sequence shown here is derived from an EMBL/GenBank/DDBJ whole genome shotgun (WGS) entry which is preliminary data.</text>
</comment>
<gene>
    <name evidence="6" type="ORF">BBI10_25055</name>
</gene>
<name>A0A1C2D9X5_9PSED</name>
<dbReference type="PANTHER" id="PTHR37419">
    <property type="entry name" value="SERINE/THREONINE-PROTEIN KINASE TOXIN HIPA"/>
    <property type="match status" value="1"/>
</dbReference>
<evidence type="ECO:0000259" key="4">
    <source>
        <dbReference type="Pfam" id="PF07804"/>
    </source>
</evidence>